<keyword evidence="2" id="KW-1185">Reference proteome</keyword>
<dbReference type="HOGENOM" id="CLU_3137381_0_0_5"/>
<evidence type="ECO:0000313" key="2">
    <source>
        <dbReference type="Proteomes" id="UP000025047"/>
    </source>
</evidence>
<gene>
    <name evidence="1" type="ORF">Lokhon_02546</name>
</gene>
<comment type="caution">
    <text evidence="1">The sequence shown here is derived from an EMBL/GenBank/DDBJ whole genome shotgun (WGS) entry which is preliminary data.</text>
</comment>
<proteinExistence type="predicted"/>
<evidence type="ECO:0000313" key="1">
    <source>
        <dbReference type="EMBL" id="EYD70902.1"/>
    </source>
</evidence>
<dbReference type="Proteomes" id="UP000025047">
    <property type="component" value="Unassembled WGS sequence"/>
</dbReference>
<name>A0A017H8T0_9RHOB</name>
<dbReference type="EMBL" id="APGJ01000007">
    <property type="protein sequence ID" value="EYD70902.1"/>
    <property type="molecule type" value="Genomic_DNA"/>
</dbReference>
<reference evidence="1 2" key="1">
    <citation type="submission" date="2013-03" db="EMBL/GenBank/DDBJ databases">
        <authorList>
            <person name="Fiebig A."/>
            <person name="Goeker M."/>
            <person name="Klenk H.-P.P."/>
        </authorList>
    </citation>
    <scope>NUCLEOTIDE SEQUENCE [LARGE SCALE GENOMIC DNA]</scope>
    <source>
        <strain evidence="1 2">DSM 17492</strain>
    </source>
</reference>
<accession>A0A017H8T0</accession>
<organism evidence="1 2">
    <name type="scientific">Limimaricola hongkongensis DSM 17492</name>
    <dbReference type="NCBI Taxonomy" id="1122180"/>
    <lineage>
        <taxon>Bacteria</taxon>
        <taxon>Pseudomonadati</taxon>
        <taxon>Pseudomonadota</taxon>
        <taxon>Alphaproteobacteria</taxon>
        <taxon>Rhodobacterales</taxon>
        <taxon>Paracoccaceae</taxon>
        <taxon>Limimaricola</taxon>
    </lineage>
</organism>
<sequence length="49" mass="5177">MCLVFMTFSELFSRPDVGTTRPKRGAALAAEGAAIQHRPVIGSGAAHHL</sequence>
<dbReference type="AlphaFoldDB" id="A0A017H8T0"/>
<protein>
    <submittedName>
        <fullName evidence="1">Uncharacterized protein</fullName>
    </submittedName>
</protein>